<dbReference type="Proteomes" id="UP000887540">
    <property type="component" value="Unplaced"/>
</dbReference>
<dbReference type="GO" id="GO:0042127">
    <property type="term" value="P:regulation of cell population proliferation"/>
    <property type="evidence" value="ECO:0007669"/>
    <property type="project" value="TreeGrafter"/>
</dbReference>
<evidence type="ECO:0000313" key="10">
    <source>
        <dbReference type="WBParaSite" id="ACRNAN_scaffold3361.g28940.t1"/>
    </source>
</evidence>
<keyword evidence="4" id="KW-0238">DNA-binding</keyword>
<comment type="subcellular location">
    <subcellularLocation>
        <location evidence="1">Nucleus</location>
    </subcellularLocation>
</comment>
<dbReference type="AlphaFoldDB" id="A0A914DQ07"/>
<evidence type="ECO:0000256" key="6">
    <source>
        <dbReference type="ARBA" id="ARBA00023242"/>
    </source>
</evidence>
<keyword evidence="5" id="KW-0804">Transcription</keyword>
<evidence type="ECO:0000256" key="4">
    <source>
        <dbReference type="ARBA" id="ARBA00023125"/>
    </source>
</evidence>
<accession>A0A914DQ07</accession>
<feature type="compositionally biased region" description="Basic and acidic residues" evidence="7">
    <location>
        <begin position="50"/>
        <end position="71"/>
    </location>
</feature>
<proteinExistence type="inferred from homology"/>
<sequence>MAQPNWMMMPQMFAVVPGSTASLNSNPFVSVEAPRTFVETNGNKRSSSTDLKENKTKRVKLDKDPQEHSDISSDDESTDDDEGHKTPPQHQQQQLQVASLTPMGNPLAHSTPVVGSAFYSNPNVAWNTNPQHQMMAQYFGYGFNDTYNNQLMGSPYAAYYANPMLRSTMHPQPAFGPIKTDSGIASSNNSSTDDSSAPTTDMGLLSTPVFSMPNAAKLNMFEPFCTVPGRLTLLSNTKKYRVTLGEVQRRISPPECLNASILGGILRKAKNKDGGKALRDHLKQHGITLPSGRRKSTPTTVFTALVEEEAIQIARDLDDINKRHYPMSQFVMYLMRDIKNEEQAQDNCLMLYYARRFLKKLIDFHQDDRSPIGDQRVEMVHDPDIQKGLTHYSMITHGFGGLNMNSVLDIESKCIMESIKALQEQFPQMQNRVLNNWNGYPAEAMPGSSTS</sequence>
<dbReference type="InterPro" id="IPR004979">
    <property type="entry name" value="TF_AP2"/>
</dbReference>
<feature type="compositionally biased region" description="Low complexity" evidence="7">
    <location>
        <begin position="185"/>
        <end position="201"/>
    </location>
</feature>
<dbReference type="Pfam" id="PF03299">
    <property type="entry name" value="TF_AP-2"/>
    <property type="match status" value="1"/>
</dbReference>
<feature type="compositionally biased region" description="Polar residues" evidence="7">
    <location>
        <begin position="38"/>
        <end position="49"/>
    </location>
</feature>
<reference evidence="10" key="1">
    <citation type="submission" date="2022-11" db="UniProtKB">
        <authorList>
            <consortium name="WormBaseParasite"/>
        </authorList>
    </citation>
    <scope>IDENTIFICATION</scope>
</reference>
<dbReference type="GO" id="GO:0000981">
    <property type="term" value="F:DNA-binding transcription factor activity, RNA polymerase II-specific"/>
    <property type="evidence" value="ECO:0007669"/>
    <property type="project" value="TreeGrafter"/>
</dbReference>
<dbReference type="GO" id="GO:0000977">
    <property type="term" value="F:RNA polymerase II transcription regulatory region sequence-specific DNA binding"/>
    <property type="evidence" value="ECO:0007669"/>
    <property type="project" value="TreeGrafter"/>
</dbReference>
<feature type="region of interest" description="Disordered" evidence="7">
    <location>
        <begin position="171"/>
        <end position="202"/>
    </location>
</feature>
<evidence type="ECO:0000256" key="1">
    <source>
        <dbReference type="ARBA" id="ARBA00004123"/>
    </source>
</evidence>
<evidence type="ECO:0000256" key="3">
    <source>
        <dbReference type="ARBA" id="ARBA00023015"/>
    </source>
</evidence>
<feature type="region of interest" description="Disordered" evidence="7">
    <location>
        <begin position="33"/>
        <end position="93"/>
    </location>
</feature>
<feature type="compositionally biased region" description="Acidic residues" evidence="7">
    <location>
        <begin position="72"/>
        <end position="81"/>
    </location>
</feature>
<dbReference type="GO" id="GO:0005634">
    <property type="term" value="C:nucleus"/>
    <property type="evidence" value="ECO:0007669"/>
    <property type="project" value="UniProtKB-SubCell"/>
</dbReference>
<evidence type="ECO:0000256" key="2">
    <source>
        <dbReference type="ARBA" id="ARBA00007770"/>
    </source>
</evidence>
<evidence type="ECO:0000256" key="5">
    <source>
        <dbReference type="ARBA" id="ARBA00023163"/>
    </source>
</evidence>
<feature type="domain" description="Transcription factor AP-2 C-terminal" evidence="8">
    <location>
        <begin position="224"/>
        <end position="411"/>
    </location>
</feature>
<organism evidence="9 10">
    <name type="scientific">Acrobeloides nanus</name>
    <dbReference type="NCBI Taxonomy" id="290746"/>
    <lineage>
        <taxon>Eukaryota</taxon>
        <taxon>Metazoa</taxon>
        <taxon>Ecdysozoa</taxon>
        <taxon>Nematoda</taxon>
        <taxon>Chromadorea</taxon>
        <taxon>Rhabditida</taxon>
        <taxon>Tylenchina</taxon>
        <taxon>Cephalobomorpha</taxon>
        <taxon>Cephaloboidea</taxon>
        <taxon>Cephalobidae</taxon>
        <taxon>Acrobeloides</taxon>
    </lineage>
</organism>
<keyword evidence="9" id="KW-1185">Reference proteome</keyword>
<evidence type="ECO:0000256" key="7">
    <source>
        <dbReference type="SAM" id="MobiDB-lite"/>
    </source>
</evidence>
<comment type="similarity">
    <text evidence="2">Belongs to the AP-2 family.</text>
</comment>
<dbReference type="InterPro" id="IPR013854">
    <property type="entry name" value="TF_AP2_C"/>
</dbReference>
<dbReference type="PRINTS" id="PR01748">
    <property type="entry name" value="AP2TNSCPFCT"/>
</dbReference>
<evidence type="ECO:0000313" key="9">
    <source>
        <dbReference type="Proteomes" id="UP000887540"/>
    </source>
</evidence>
<dbReference type="PANTHER" id="PTHR10812:SF17">
    <property type="entry name" value="TRANSCRIPTION FACTOR AP-2, ISOFORM D"/>
    <property type="match status" value="1"/>
</dbReference>
<dbReference type="WBParaSite" id="ACRNAN_scaffold3361.g28940.t1">
    <property type="protein sequence ID" value="ACRNAN_scaffold3361.g28940.t1"/>
    <property type="gene ID" value="ACRNAN_scaffold3361.g28940"/>
</dbReference>
<keyword evidence="3" id="KW-0805">Transcription regulation</keyword>
<protein>
    <submittedName>
        <fullName evidence="10">Transcription factor AP-2 C-terminal domain-containing protein</fullName>
    </submittedName>
</protein>
<evidence type="ECO:0000259" key="8">
    <source>
        <dbReference type="Pfam" id="PF03299"/>
    </source>
</evidence>
<name>A0A914DQ07_9BILA</name>
<dbReference type="PANTHER" id="PTHR10812">
    <property type="entry name" value="TRANSCRIPTION FACTOR AP-2"/>
    <property type="match status" value="1"/>
</dbReference>
<keyword evidence="6" id="KW-0539">Nucleus</keyword>